<evidence type="ECO:0000256" key="1">
    <source>
        <dbReference type="SAM" id="Phobius"/>
    </source>
</evidence>
<comment type="caution">
    <text evidence="2">The sequence shown here is derived from an EMBL/GenBank/DDBJ whole genome shotgun (WGS) entry which is preliminary data.</text>
</comment>
<proteinExistence type="predicted"/>
<protein>
    <submittedName>
        <fullName evidence="2">Uncharacterized protein</fullName>
    </submittedName>
</protein>
<dbReference type="Proteomes" id="UP000223834">
    <property type="component" value="Unassembled WGS sequence"/>
</dbReference>
<dbReference type="AlphaFoldDB" id="A0A9X7C4U3"/>
<evidence type="ECO:0000313" key="2">
    <source>
        <dbReference type="EMBL" id="PGO57898.1"/>
    </source>
</evidence>
<sequence>MFFIFFIHIWNSPLLLKIMNILLFINLTYHFILLLYIIQMIIHFISVRILYSSLFYYTYIFFINY</sequence>
<dbReference type="EMBL" id="NUIQ01000396">
    <property type="protein sequence ID" value="PGO57898.1"/>
    <property type="molecule type" value="Genomic_DNA"/>
</dbReference>
<gene>
    <name evidence="2" type="ORF">CN980_31465</name>
</gene>
<organism evidence="2 3">
    <name type="scientific">Bacillus cereus</name>
    <dbReference type="NCBI Taxonomy" id="1396"/>
    <lineage>
        <taxon>Bacteria</taxon>
        <taxon>Bacillati</taxon>
        <taxon>Bacillota</taxon>
        <taxon>Bacilli</taxon>
        <taxon>Bacillales</taxon>
        <taxon>Bacillaceae</taxon>
        <taxon>Bacillus</taxon>
        <taxon>Bacillus cereus group</taxon>
    </lineage>
</organism>
<feature type="transmembrane region" description="Helical" evidence="1">
    <location>
        <begin position="45"/>
        <end position="63"/>
    </location>
</feature>
<feature type="transmembrane region" description="Helical" evidence="1">
    <location>
        <begin position="18"/>
        <end position="38"/>
    </location>
</feature>
<reference evidence="2 3" key="1">
    <citation type="submission" date="2017-09" db="EMBL/GenBank/DDBJ databases">
        <title>Large-scale bioinformatics analysis of Bacillus genomes uncovers conserved roles of natural products in bacterial physiology.</title>
        <authorList>
            <consortium name="Agbiome Team Llc"/>
            <person name="Bleich R.M."/>
            <person name="Grubbs K.J."/>
            <person name="Santa Maria K.C."/>
            <person name="Allen S.E."/>
            <person name="Farag S."/>
            <person name="Shank E.A."/>
            <person name="Bowers A."/>
        </authorList>
    </citation>
    <scope>NUCLEOTIDE SEQUENCE [LARGE SCALE GENOMIC DNA]</scope>
    <source>
        <strain evidence="2 3">AFS049141</strain>
    </source>
</reference>
<evidence type="ECO:0000313" key="3">
    <source>
        <dbReference type="Proteomes" id="UP000223834"/>
    </source>
</evidence>
<keyword evidence="1" id="KW-0812">Transmembrane</keyword>
<name>A0A9X7C4U3_BACCE</name>
<keyword evidence="1" id="KW-1133">Transmembrane helix</keyword>
<keyword evidence="1" id="KW-0472">Membrane</keyword>
<accession>A0A9X7C4U3</accession>